<sequence length="127" mass="14200">MRCEEIATNCLEILQNLEGTENSRQQRKRRMVRASHEIVDQLQDLAYHGTWPTQPPGPTYGAHLAQAPGMHNPGSDFPMSSSLDVVARLERTNPEAAAEAARDMAAIRARTHGTFPDPPVEENRKER</sequence>
<protein>
    <submittedName>
        <fullName evidence="1">Uncharacterized protein</fullName>
    </submittedName>
</protein>
<evidence type="ECO:0000313" key="1">
    <source>
        <dbReference type="EMBL" id="KAJ9093438.1"/>
    </source>
</evidence>
<dbReference type="Proteomes" id="UP001227268">
    <property type="component" value="Unassembled WGS sequence"/>
</dbReference>
<proteinExistence type="predicted"/>
<comment type="caution">
    <text evidence="1">The sequence shown here is derived from an EMBL/GenBank/DDBJ whole genome shotgun (WGS) entry which is preliminary data.</text>
</comment>
<name>A0ACC2V2X2_9TREE</name>
<accession>A0ACC2V2X2</accession>
<organism evidence="1 2">
    <name type="scientific">Naganishia friedmannii</name>
    <dbReference type="NCBI Taxonomy" id="89922"/>
    <lineage>
        <taxon>Eukaryota</taxon>
        <taxon>Fungi</taxon>
        <taxon>Dikarya</taxon>
        <taxon>Basidiomycota</taxon>
        <taxon>Agaricomycotina</taxon>
        <taxon>Tremellomycetes</taxon>
        <taxon>Filobasidiales</taxon>
        <taxon>Filobasidiaceae</taxon>
        <taxon>Naganishia</taxon>
    </lineage>
</organism>
<keyword evidence="2" id="KW-1185">Reference proteome</keyword>
<reference evidence="1" key="1">
    <citation type="submission" date="2023-04" db="EMBL/GenBank/DDBJ databases">
        <title>Draft Genome sequencing of Naganishia species isolated from polar environments using Oxford Nanopore Technology.</title>
        <authorList>
            <person name="Leo P."/>
            <person name="Venkateswaran K."/>
        </authorList>
    </citation>
    <scope>NUCLEOTIDE SEQUENCE</scope>
    <source>
        <strain evidence="1">MNA-CCFEE 5423</strain>
    </source>
</reference>
<gene>
    <name evidence="1" type="ORF">QFC21_006469</name>
</gene>
<evidence type="ECO:0000313" key="2">
    <source>
        <dbReference type="Proteomes" id="UP001227268"/>
    </source>
</evidence>
<dbReference type="EMBL" id="JASBWT010000031">
    <property type="protein sequence ID" value="KAJ9093438.1"/>
    <property type="molecule type" value="Genomic_DNA"/>
</dbReference>